<organism evidence="2 3">
    <name type="scientific">Elongatibacter sediminis</name>
    <dbReference type="NCBI Taxonomy" id="3119006"/>
    <lineage>
        <taxon>Bacteria</taxon>
        <taxon>Pseudomonadati</taxon>
        <taxon>Pseudomonadota</taxon>
        <taxon>Gammaproteobacteria</taxon>
        <taxon>Chromatiales</taxon>
        <taxon>Wenzhouxiangellaceae</taxon>
        <taxon>Elongatibacter</taxon>
    </lineage>
</organism>
<gene>
    <name evidence="2" type="ORF">V3330_00950</name>
</gene>
<reference evidence="2 3" key="1">
    <citation type="submission" date="2024-02" db="EMBL/GenBank/DDBJ databases">
        <title>A novel Wenzhouxiangellaceae bacterium, isolated from coastal sediments.</title>
        <authorList>
            <person name="Du Z.-J."/>
            <person name="Ye Y.-Q."/>
            <person name="Zhang X.-Y."/>
        </authorList>
    </citation>
    <scope>NUCLEOTIDE SEQUENCE [LARGE SCALE GENOMIC DNA]</scope>
    <source>
        <strain evidence="2 3">CH-27</strain>
    </source>
</reference>
<sequence length="86" mass="9336">MKEARSSAETVQRNASDLKFTRERAKRGRVPVHNPEWTDARESDPAMKESGEKGGTTDINIGVGELSGDESEPSATLRTSTATDDD</sequence>
<feature type="compositionally biased region" description="Basic and acidic residues" evidence="1">
    <location>
        <begin position="36"/>
        <end position="52"/>
    </location>
</feature>
<proteinExistence type="predicted"/>
<dbReference type="Proteomes" id="UP001359886">
    <property type="component" value="Unassembled WGS sequence"/>
</dbReference>
<name>A0AAW9RBQ1_9GAMM</name>
<evidence type="ECO:0000313" key="3">
    <source>
        <dbReference type="Proteomes" id="UP001359886"/>
    </source>
</evidence>
<keyword evidence="3" id="KW-1185">Reference proteome</keyword>
<protein>
    <submittedName>
        <fullName evidence="2">Uncharacterized protein</fullName>
    </submittedName>
</protein>
<feature type="region of interest" description="Disordered" evidence="1">
    <location>
        <begin position="1"/>
        <end position="86"/>
    </location>
</feature>
<feature type="compositionally biased region" description="Polar residues" evidence="1">
    <location>
        <begin position="73"/>
        <end position="86"/>
    </location>
</feature>
<evidence type="ECO:0000313" key="2">
    <source>
        <dbReference type="EMBL" id="MEJ8566175.1"/>
    </source>
</evidence>
<comment type="caution">
    <text evidence="2">The sequence shown here is derived from an EMBL/GenBank/DDBJ whole genome shotgun (WGS) entry which is preliminary data.</text>
</comment>
<accession>A0AAW9RBQ1</accession>
<evidence type="ECO:0000256" key="1">
    <source>
        <dbReference type="SAM" id="MobiDB-lite"/>
    </source>
</evidence>
<dbReference type="RefSeq" id="WP_354693498.1">
    <property type="nucleotide sequence ID" value="NZ_JAZHOG010000001.1"/>
</dbReference>
<dbReference type="EMBL" id="JAZHOG010000001">
    <property type="protein sequence ID" value="MEJ8566175.1"/>
    <property type="molecule type" value="Genomic_DNA"/>
</dbReference>
<dbReference type="AlphaFoldDB" id="A0AAW9RBQ1"/>